<protein>
    <submittedName>
        <fullName evidence="1">Uncharacterized protein</fullName>
    </submittedName>
</protein>
<comment type="caution">
    <text evidence="1">The sequence shown here is derived from an EMBL/GenBank/DDBJ whole genome shotgun (WGS) entry which is preliminary data.</text>
</comment>
<feature type="non-terminal residue" evidence="1">
    <location>
        <position position="49"/>
    </location>
</feature>
<accession>A0AAN8G5G6</accession>
<proteinExistence type="predicted"/>
<dbReference type="Proteomes" id="UP001331761">
    <property type="component" value="Unassembled WGS sequence"/>
</dbReference>
<reference evidence="1 2" key="1">
    <citation type="submission" date="2019-10" db="EMBL/GenBank/DDBJ databases">
        <title>Assembly and Annotation for the nematode Trichostrongylus colubriformis.</title>
        <authorList>
            <person name="Martin J."/>
        </authorList>
    </citation>
    <scope>NUCLEOTIDE SEQUENCE [LARGE SCALE GENOMIC DNA]</scope>
    <source>
        <strain evidence="1">G859</strain>
        <tissue evidence="1">Whole worm</tissue>
    </source>
</reference>
<organism evidence="1 2">
    <name type="scientific">Trichostrongylus colubriformis</name>
    <name type="common">Black scour worm</name>
    <dbReference type="NCBI Taxonomy" id="6319"/>
    <lineage>
        <taxon>Eukaryota</taxon>
        <taxon>Metazoa</taxon>
        <taxon>Ecdysozoa</taxon>
        <taxon>Nematoda</taxon>
        <taxon>Chromadorea</taxon>
        <taxon>Rhabditida</taxon>
        <taxon>Rhabditina</taxon>
        <taxon>Rhabditomorpha</taxon>
        <taxon>Strongyloidea</taxon>
        <taxon>Trichostrongylidae</taxon>
        <taxon>Trichostrongylus</taxon>
    </lineage>
</organism>
<name>A0AAN8G5G6_TRICO</name>
<dbReference type="SUPFAM" id="SSF53335">
    <property type="entry name" value="S-adenosyl-L-methionine-dependent methyltransferases"/>
    <property type="match status" value="1"/>
</dbReference>
<dbReference type="AlphaFoldDB" id="A0AAN8G5G6"/>
<evidence type="ECO:0000313" key="2">
    <source>
        <dbReference type="Proteomes" id="UP001331761"/>
    </source>
</evidence>
<dbReference type="EMBL" id="WIXE01003324">
    <property type="protein sequence ID" value="KAK5984040.1"/>
    <property type="molecule type" value="Genomic_DNA"/>
</dbReference>
<evidence type="ECO:0000313" key="1">
    <source>
        <dbReference type="EMBL" id="KAK5984040.1"/>
    </source>
</evidence>
<sequence length="49" mass="5331">MSSFPSTVYSAAQSKWIGKDYIVAPTVAHALQNWELIKGKKVFDVGCGT</sequence>
<gene>
    <name evidence="1" type="ORF">GCK32_017337</name>
</gene>
<dbReference type="InterPro" id="IPR029063">
    <property type="entry name" value="SAM-dependent_MTases_sf"/>
</dbReference>
<keyword evidence="2" id="KW-1185">Reference proteome</keyword>